<dbReference type="EMBL" id="MU006237">
    <property type="protein sequence ID" value="KAF2821513.1"/>
    <property type="molecule type" value="Genomic_DNA"/>
</dbReference>
<evidence type="ECO:0000259" key="1">
    <source>
        <dbReference type="PROSITE" id="PS51502"/>
    </source>
</evidence>
<reference evidence="2" key="1">
    <citation type="journal article" date="2020" name="Stud. Mycol.">
        <title>101 Dothideomycetes genomes: a test case for predicting lifestyles and emergence of pathogens.</title>
        <authorList>
            <person name="Haridas S."/>
            <person name="Albert R."/>
            <person name="Binder M."/>
            <person name="Bloem J."/>
            <person name="Labutti K."/>
            <person name="Salamov A."/>
            <person name="Andreopoulos B."/>
            <person name="Baker S."/>
            <person name="Barry K."/>
            <person name="Bills G."/>
            <person name="Bluhm B."/>
            <person name="Cannon C."/>
            <person name="Castanera R."/>
            <person name="Culley D."/>
            <person name="Daum C."/>
            <person name="Ezra D."/>
            <person name="Gonzalez J."/>
            <person name="Henrissat B."/>
            <person name="Kuo A."/>
            <person name="Liang C."/>
            <person name="Lipzen A."/>
            <person name="Lutzoni F."/>
            <person name="Magnuson J."/>
            <person name="Mondo S."/>
            <person name="Nolan M."/>
            <person name="Ohm R."/>
            <person name="Pangilinan J."/>
            <person name="Park H.-J."/>
            <person name="Ramirez L."/>
            <person name="Alfaro M."/>
            <person name="Sun H."/>
            <person name="Tritt A."/>
            <person name="Yoshinaga Y."/>
            <person name="Zwiers L.-H."/>
            <person name="Turgeon B."/>
            <person name="Goodwin S."/>
            <person name="Spatafora J."/>
            <person name="Crous P."/>
            <person name="Grigoriev I."/>
        </authorList>
    </citation>
    <scope>NUCLEOTIDE SEQUENCE</scope>
    <source>
        <strain evidence="2">CBS 113818</strain>
    </source>
</reference>
<proteinExistence type="predicted"/>
<dbReference type="AlphaFoldDB" id="A0A6A6ZL81"/>
<dbReference type="Proteomes" id="UP000799424">
    <property type="component" value="Unassembled WGS sequence"/>
</dbReference>
<name>A0A6A6ZL81_9PLEO</name>
<evidence type="ECO:0000313" key="3">
    <source>
        <dbReference type="Proteomes" id="UP000799424"/>
    </source>
</evidence>
<protein>
    <recommendedName>
        <fullName evidence="1">Stress-response A/B barrel domain-containing protein</fullName>
    </recommendedName>
</protein>
<evidence type="ECO:0000313" key="2">
    <source>
        <dbReference type="EMBL" id="KAF2821513.1"/>
    </source>
</evidence>
<feature type="domain" description="Stress-response A/B barrel" evidence="1">
    <location>
        <begin position="4"/>
        <end position="100"/>
    </location>
</feature>
<dbReference type="PROSITE" id="PS51502">
    <property type="entry name" value="S_R_A_B_BARREL"/>
    <property type="match status" value="1"/>
</dbReference>
<organism evidence="2 3">
    <name type="scientific">Ophiobolus disseminans</name>
    <dbReference type="NCBI Taxonomy" id="1469910"/>
    <lineage>
        <taxon>Eukaryota</taxon>
        <taxon>Fungi</taxon>
        <taxon>Dikarya</taxon>
        <taxon>Ascomycota</taxon>
        <taxon>Pezizomycotina</taxon>
        <taxon>Dothideomycetes</taxon>
        <taxon>Pleosporomycetidae</taxon>
        <taxon>Pleosporales</taxon>
        <taxon>Pleosporineae</taxon>
        <taxon>Phaeosphaeriaceae</taxon>
        <taxon>Ophiobolus</taxon>
    </lineage>
</organism>
<accession>A0A6A6ZL81</accession>
<dbReference type="Pfam" id="PF07876">
    <property type="entry name" value="Dabb"/>
    <property type="match status" value="1"/>
</dbReference>
<dbReference type="SUPFAM" id="SSF54909">
    <property type="entry name" value="Dimeric alpha+beta barrel"/>
    <property type="match status" value="1"/>
</dbReference>
<sequence length="103" mass="11898">MSTVRRITLFKIPNQEDQQKLLGMYANMATKALKNSQPYIISVEARRTQPDQRNQGFTIVAISTFKSAEDFEFYDKDCEAHAELRTFARSVAEGFCMVYFNVE</sequence>
<dbReference type="InterPro" id="IPR011008">
    <property type="entry name" value="Dimeric_a/b-barrel"/>
</dbReference>
<dbReference type="InterPro" id="IPR013097">
    <property type="entry name" value="Dabb"/>
</dbReference>
<dbReference type="OrthoDB" id="3830014at2759"/>
<dbReference type="SMART" id="SM00886">
    <property type="entry name" value="Dabb"/>
    <property type="match status" value="1"/>
</dbReference>
<dbReference type="Gene3D" id="3.30.70.100">
    <property type="match status" value="1"/>
</dbReference>
<gene>
    <name evidence="2" type="ORF">CC86DRAFT_303045</name>
</gene>
<keyword evidence="3" id="KW-1185">Reference proteome</keyword>